<evidence type="ECO:0000313" key="3">
    <source>
        <dbReference type="Proteomes" id="UP000194440"/>
    </source>
</evidence>
<name>A0A240UJP1_9BURK</name>
<dbReference type="KEGG" id="acip:CBP36_18910"/>
<proteinExistence type="predicted"/>
<accession>A0A240UJP1</accession>
<keyword evidence="2" id="KW-0614">Plasmid</keyword>
<dbReference type="Pfam" id="PF13708">
    <property type="entry name" value="DUF4942"/>
    <property type="match status" value="1"/>
</dbReference>
<keyword evidence="3" id="KW-1185">Reference proteome</keyword>
<reference evidence="2" key="1">
    <citation type="submission" date="2017-05" db="EMBL/GenBank/DDBJ databases">
        <title>Polyphasic characterization of four soil-derived phenanthrene-degrading Acidovorax strains and proposal of Acidovorax phenanthrenivorans sp. nov.</title>
        <authorList>
            <person name="Singleton D."/>
            <person name="Lee J."/>
            <person name="Dickey A.N."/>
            <person name="Stroud A."/>
            <person name="Scholl E.H."/>
            <person name="Wright F.A."/>
            <person name="Aitken M.D."/>
        </authorList>
    </citation>
    <scope>NUCLEOTIDE SEQUENCE</scope>
    <source>
        <strain evidence="2">P4</strain>
        <plasmid evidence="2">pACP4.1</plasmid>
    </source>
</reference>
<protein>
    <recommendedName>
        <fullName evidence="1">DUF4942 domain-containing protein</fullName>
    </recommendedName>
</protein>
<evidence type="ECO:0000259" key="1">
    <source>
        <dbReference type="Pfam" id="PF13708"/>
    </source>
</evidence>
<dbReference type="AlphaFoldDB" id="A0A240UJP1"/>
<dbReference type="RefSeq" id="WP_086929055.1">
    <property type="nucleotide sequence ID" value="NZ_CP021367.1"/>
</dbReference>
<evidence type="ECO:0000313" key="2">
    <source>
        <dbReference type="EMBL" id="ART61293.1"/>
    </source>
</evidence>
<feature type="domain" description="DUF4942" evidence="1">
    <location>
        <begin position="50"/>
        <end position="119"/>
    </location>
</feature>
<sequence length="151" mass="16592">MKVAGGSLCWVAFLGAEKASAGAFQSYKLLCSRKNYCNSQRAQMSVRYLELKDRAWSAILRSALVSDKLSSKAQRRIESEFETIKQLEYTESNIHGFLLGLAQAGSEIQIQMAIDVFDLFTAMSAITPSSTKAGSATMRIGLVPTESRQPE</sequence>
<dbReference type="Proteomes" id="UP000194440">
    <property type="component" value="Plasmid pACP4.1"/>
</dbReference>
<geneLocation type="plasmid" evidence="2 3">
    <name>pACP4.1</name>
</geneLocation>
<organism evidence="2 3">
    <name type="scientific">Acidovorax carolinensis</name>
    <dbReference type="NCBI Taxonomy" id="553814"/>
    <lineage>
        <taxon>Bacteria</taxon>
        <taxon>Pseudomonadati</taxon>
        <taxon>Pseudomonadota</taxon>
        <taxon>Betaproteobacteria</taxon>
        <taxon>Burkholderiales</taxon>
        <taxon>Comamonadaceae</taxon>
        <taxon>Acidovorax</taxon>
    </lineage>
</organism>
<dbReference type="EMBL" id="CP021367">
    <property type="protein sequence ID" value="ART61293.1"/>
    <property type="molecule type" value="Genomic_DNA"/>
</dbReference>
<gene>
    <name evidence="2" type="ORF">CBP36_18910</name>
</gene>
<dbReference type="InterPro" id="IPR031339">
    <property type="entry name" value="DUF4942"/>
</dbReference>